<feature type="region of interest" description="Disordered" evidence="1">
    <location>
        <begin position="538"/>
        <end position="573"/>
    </location>
</feature>
<feature type="transmembrane region" description="Helical" evidence="2">
    <location>
        <begin position="245"/>
        <end position="263"/>
    </location>
</feature>
<protein>
    <recommendedName>
        <fullName evidence="5">Transmembrane protein</fullName>
    </recommendedName>
</protein>
<gene>
    <name evidence="3" type="primary">Contig11179.g11943</name>
    <name evidence="3" type="ORF">STYLEM_9486</name>
</gene>
<name>A0A078AG73_STYLE</name>
<dbReference type="EMBL" id="CCKQ01009021">
    <property type="protein sequence ID" value="CDW80487.1"/>
    <property type="molecule type" value="Genomic_DNA"/>
</dbReference>
<sequence>MQPNLTRNNLTVSEFISALNKTNSTTSIPYQMVEEPEDERVSRSLVFLIILYSISFVIFIVSFQVILKQAIVNFKFRNKNGLSSNLSQGQLFKGLFFVCLFVTSLSWDLPTFLMVISFSIFTYYLAKLTIEIEKENKTGENSKENYFPQLRDGLLNKNDDNRNSPTKLGNSIKSSTKYANNYSKLRVHLLIPFVVLFNTLALLSFIFILISYFKEVNEGADQKLDESQDWWEANQYFNYSKSIKGLTGLIFMILGITILNYGTKLETAVSNSIQKQQPSQVKDLNGLDIRILTITILLSMVFLCRALVDSLFAWTLLKTNLHYPQLSLILIMFTEVAPSVIITTIIKKNQELLQQQLIAQNGQIYSGQRRSKSPRKIVRSPYLGGVDMSEKLLTYQHIQYYSGMKKTTLGLKKKQDISSDKKKLNSDSSDEDSMFGSFNPNLNTKDGEVHSHNKLQSSRIGRIGSIDTLSRFTNKTGSYKGLLLLEKAPDENLLLQVQKVNIDLSDQRKLRDGSANRRFNNIQNNKNVVQELPNESIYTQKSQKGENSDESDSEDQDESENETTQKLVQSPSQLQIQLIQQRQQV</sequence>
<feature type="transmembrane region" description="Helical" evidence="2">
    <location>
        <begin position="187"/>
        <end position="213"/>
    </location>
</feature>
<keyword evidence="2" id="KW-0812">Transmembrane</keyword>
<evidence type="ECO:0008006" key="5">
    <source>
        <dbReference type="Google" id="ProtNLM"/>
    </source>
</evidence>
<feature type="compositionally biased region" description="Acidic residues" evidence="1">
    <location>
        <begin position="548"/>
        <end position="561"/>
    </location>
</feature>
<feature type="transmembrane region" description="Helical" evidence="2">
    <location>
        <begin position="88"/>
        <end position="106"/>
    </location>
</feature>
<dbReference type="Proteomes" id="UP000039865">
    <property type="component" value="Unassembled WGS sequence"/>
</dbReference>
<feature type="compositionally biased region" description="Basic and acidic residues" evidence="1">
    <location>
        <begin position="415"/>
        <end position="425"/>
    </location>
</feature>
<feature type="region of interest" description="Disordered" evidence="1">
    <location>
        <begin position="415"/>
        <end position="449"/>
    </location>
</feature>
<feature type="transmembrane region" description="Helical" evidence="2">
    <location>
        <begin position="284"/>
        <end position="308"/>
    </location>
</feature>
<proteinExistence type="predicted"/>
<evidence type="ECO:0000256" key="1">
    <source>
        <dbReference type="SAM" id="MobiDB-lite"/>
    </source>
</evidence>
<organism evidence="3 4">
    <name type="scientific">Stylonychia lemnae</name>
    <name type="common">Ciliate</name>
    <dbReference type="NCBI Taxonomy" id="5949"/>
    <lineage>
        <taxon>Eukaryota</taxon>
        <taxon>Sar</taxon>
        <taxon>Alveolata</taxon>
        <taxon>Ciliophora</taxon>
        <taxon>Intramacronucleata</taxon>
        <taxon>Spirotrichea</taxon>
        <taxon>Stichotrichia</taxon>
        <taxon>Sporadotrichida</taxon>
        <taxon>Oxytrichidae</taxon>
        <taxon>Stylonychinae</taxon>
        <taxon>Stylonychia</taxon>
    </lineage>
</organism>
<keyword evidence="4" id="KW-1185">Reference proteome</keyword>
<dbReference type="InParanoid" id="A0A078AG73"/>
<feature type="transmembrane region" description="Helical" evidence="2">
    <location>
        <begin position="328"/>
        <end position="346"/>
    </location>
</feature>
<evidence type="ECO:0000256" key="2">
    <source>
        <dbReference type="SAM" id="Phobius"/>
    </source>
</evidence>
<keyword evidence="2" id="KW-1133">Transmembrane helix</keyword>
<dbReference type="AlphaFoldDB" id="A0A078AG73"/>
<evidence type="ECO:0000313" key="4">
    <source>
        <dbReference type="Proteomes" id="UP000039865"/>
    </source>
</evidence>
<accession>A0A078AG73</accession>
<evidence type="ECO:0000313" key="3">
    <source>
        <dbReference type="EMBL" id="CDW80487.1"/>
    </source>
</evidence>
<keyword evidence="2" id="KW-0472">Membrane</keyword>
<feature type="transmembrane region" description="Helical" evidence="2">
    <location>
        <begin position="45"/>
        <end position="67"/>
    </location>
</feature>
<reference evidence="3 4" key="1">
    <citation type="submission" date="2014-06" db="EMBL/GenBank/DDBJ databases">
        <authorList>
            <person name="Swart Estienne"/>
        </authorList>
    </citation>
    <scope>NUCLEOTIDE SEQUENCE [LARGE SCALE GENOMIC DNA]</scope>
    <source>
        <strain evidence="3 4">130c</strain>
    </source>
</reference>
<feature type="compositionally biased region" description="Low complexity" evidence="1">
    <location>
        <begin position="562"/>
        <end position="573"/>
    </location>
</feature>